<protein>
    <submittedName>
        <fullName evidence="1">Uncharacterized protein</fullName>
    </submittedName>
</protein>
<evidence type="ECO:0000313" key="1">
    <source>
        <dbReference type="EMBL" id="UGS27325.1"/>
    </source>
</evidence>
<sequence>MSDDDLLDLLHRERLPDVPAVAARTGLDAERTAQALRRLSAEGHLTLQEGVILLHAPAQAAALAIERLLQSERAEAEARSMRLASIVDGVARRTASWTFGEAVARGRLPIQTAHGPHAAEDLWFAVQASRVAPGGRVSAVLTDIDRYRTSSPERSRAFAQAMGAYASVRAIIPAVELDDRLTVMVEAFRASDVEFRVLPSPPSWFWVDDEGVTALPLVWGETAPQSVLAVSSPVIAGLAQDYFARLWQQARPVAADTAGYGTLLHRMRRGMTLDAASRSLGITPRTGRRRIAAAMERYGVETLFALGVAWAEDGCPGAPVRATPR</sequence>
<proteinExistence type="predicted"/>
<dbReference type="Proteomes" id="UP001199642">
    <property type="component" value="Chromosome"/>
</dbReference>
<evidence type="ECO:0000313" key="2">
    <source>
        <dbReference type="Proteomes" id="UP001199642"/>
    </source>
</evidence>
<reference evidence="1 2" key="1">
    <citation type="submission" date="2023-01" db="EMBL/GenBank/DDBJ databases">
        <title>Characterization of estradiol degrading bacteria Microbacterium sp. MZT7 and reveal degrading genes through genome analysis.</title>
        <authorList>
            <person name="Hao P."/>
            <person name="Gao Y."/>
        </authorList>
    </citation>
    <scope>NUCLEOTIDE SEQUENCE [LARGE SCALE GENOMIC DNA]</scope>
    <source>
        <strain evidence="1 2">MZT7</strain>
    </source>
</reference>
<name>A0ABY3RVL3_9MICO</name>
<organism evidence="1 2">
    <name type="scientific">Microbacterium resistens</name>
    <dbReference type="NCBI Taxonomy" id="156977"/>
    <lineage>
        <taxon>Bacteria</taxon>
        <taxon>Bacillati</taxon>
        <taxon>Actinomycetota</taxon>
        <taxon>Actinomycetes</taxon>
        <taxon>Micrococcales</taxon>
        <taxon>Microbacteriaceae</taxon>
        <taxon>Microbacterium</taxon>
    </lineage>
</organism>
<accession>A0ABY3RVL3</accession>
<dbReference type="RefSeq" id="WP_231820720.1">
    <property type="nucleotide sequence ID" value="NZ_CP082781.1"/>
</dbReference>
<dbReference type="EMBL" id="CP082781">
    <property type="protein sequence ID" value="UGS27325.1"/>
    <property type="molecule type" value="Genomic_DNA"/>
</dbReference>
<gene>
    <name evidence="1" type="ORF">K8F61_03715</name>
</gene>
<keyword evidence="2" id="KW-1185">Reference proteome</keyword>